<dbReference type="Gene3D" id="1.25.40.20">
    <property type="entry name" value="Ankyrin repeat-containing domain"/>
    <property type="match status" value="1"/>
</dbReference>
<comment type="caution">
    <text evidence="1">The sequence shown here is derived from an EMBL/GenBank/DDBJ whole genome shotgun (WGS) entry which is preliminary data.</text>
</comment>
<gene>
    <name evidence="1" type="ORF">MGAL_10B013707</name>
</gene>
<accession>A0A8B6F879</accession>
<dbReference type="OrthoDB" id="6093688at2759"/>
<dbReference type="EMBL" id="UYJE01006448">
    <property type="protein sequence ID" value="VDI46059.1"/>
    <property type="molecule type" value="Genomic_DNA"/>
</dbReference>
<organism evidence="1 2">
    <name type="scientific">Mytilus galloprovincialis</name>
    <name type="common">Mediterranean mussel</name>
    <dbReference type="NCBI Taxonomy" id="29158"/>
    <lineage>
        <taxon>Eukaryota</taxon>
        <taxon>Metazoa</taxon>
        <taxon>Spiralia</taxon>
        <taxon>Lophotrochozoa</taxon>
        <taxon>Mollusca</taxon>
        <taxon>Bivalvia</taxon>
        <taxon>Autobranchia</taxon>
        <taxon>Pteriomorphia</taxon>
        <taxon>Mytilida</taxon>
        <taxon>Mytiloidea</taxon>
        <taxon>Mytilidae</taxon>
        <taxon>Mytilinae</taxon>
        <taxon>Mytilus</taxon>
    </lineage>
</organism>
<dbReference type="SUPFAM" id="SSF48403">
    <property type="entry name" value="Ankyrin repeat"/>
    <property type="match status" value="1"/>
</dbReference>
<sequence length="118" mass="13487">MGAGFTKNSKNDKIGALFQAIHEERFKLAADIISRSEGVDCINYFGSTPLIETCRYNRTSCRKSSTVENDRANFVRFLINKNCDVSKFDIYGWTALMYAEKNGHDNIADILEKKERSY</sequence>
<proteinExistence type="predicted"/>
<dbReference type="InterPro" id="IPR036770">
    <property type="entry name" value="Ankyrin_rpt-contain_sf"/>
</dbReference>
<dbReference type="InterPro" id="IPR002110">
    <property type="entry name" value="Ankyrin_rpt"/>
</dbReference>
<evidence type="ECO:0000313" key="1">
    <source>
        <dbReference type="EMBL" id="VDI46059.1"/>
    </source>
</evidence>
<dbReference type="AlphaFoldDB" id="A0A8B6F879"/>
<dbReference type="Proteomes" id="UP000596742">
    <property type="component" value="Unassembled WGS sequence"/>
</dbReference>
<name>A0A8B6F879_MYTGA</name>
<keyword evidence="2" id="KW-1185">Reference proteome</keyword>
<evidence type="ECO:0000313" key="2">
    <source>
        <dbReference type="Proteomes" id="UP000596742"/>
    </source>
</evidence>
<dbReference type="Pfam" id="PF12796">
    <property type="entry name" value="Ank_2"/>
    <property type="match status" value="1"/>
</dbReference>
<protein>
    <submittedName>
        <fullName evidence="1">Uncharacterized protein</fullName>
    </submittedName>
</protein>
<reference evidence="1" key="1">
    <citation type="submission" date="2018-11" db="EMBL/GenBank/DDBJ databases">
        <authorList>
            <person name="Alioto T."/>
            <person name="Alioto T."/>
        </authorList>
    </citation>
    <scope>NUCLEOTIDE SEQUENCE</scope>
</reference>